<dbReference type="AlphaFoldDB" id="A0AAJ0CDU3"/>
<organism evidence="1 2">
    <name type="scientific">Conoideocrella luteorostrata</name>
    <dbReference type="NCBI Taxonomy" id="1105319"/>
    <lineage>
        <taxon>Eukaryota</taxon>
        <taxon>Fungi</taxon>
        <taxon>Dikarya</taxon>
        <taxon>Ascomycota</taxon>
        <taxon>Pezizomycotina</taxon>
        <taxon>Sordariomycetes</taxon>
        <taxon>Hypocreomycetidae</taxon>
        <taxon>Hypocreales</taxon>
        <taxon>Clavicipitaceae</taxon>
        <taxon>Conoideocrella</taxon>
    </lineage>
</organism>
<sequence>MATGMIATTFLDGFGESAQPQVPKPRGGFERFVTEHVLEAQLLQAFMEYVEKSIDSQGAAKIDGQDIPSWDYIAQGYPGDSNHASEIVEIIESVNIAKENAFKGNNPKPWPATKKFLENEATVGGALRNMKIVIMAYKYLKLDIIQISLKNQATRVADRMETVEDAMAKA</sequence>
<keyword evidence="2" id="KW-1185">Reference proteome</keyword>
<accession>A0AAJ0CDU3</accession>
<proteinExistence type="predicted"/>
<comment type="caution">
    <text evidence="1">The sequence shown here is derived from an EMBL/GenBank/DDBJ whole genome shotgun (WGS) entry which is preliminary data.</text>
</comment>
<evidence type="ECO:0000313" key="2">
    <source>
        <dbReference type="Proteomes" id="UP001251528"/>
    </source>
</evidence>
<gene>
    <name evidence="1" type="ORF">QQS21_012271</name>
</gene>
<dbReference type="EMBL" id="JASWJB010000498">
    <property type="protein sequence ID" value="KAK2590043.1"/>
    <property type="molecule type" value="Genomic_DNA"/>
</dbReference>
<protein>
    <submittedName>
        <fullName evidence="1">Uncharacterized protein</fullName>
    </submittedName>
</protein>
<name>A0AAJ0CDU3_9HYPO</name>
<reference evidence="1" key="1">
    <citation type="submission" date="2023-06" db="EMBL/GenBank/DDBJ databases">
        <title>Conoideocrella luteorostrata (Hypocreales: Clavicipitaceae), a potential biocontrol fungus for elongate hemlock scale in United States Christmas tree production areas.</title>
        <authorList>
            <person name="Barrett H."/>
            <person name="Lovett B."/>
            <person name="Macias A.M."/>
            <person name="Stajich J.E."/>
            <person name="Kasson M.T."/>
        </authorList>
    </citation>
    <scope>NUCLEOTIDE SEQUENCE</scope>
    <source>
        <strain evidence="1">ARSEF 14590</strain>
    </source>
</reference>
<evidence type="ECO:0000313" key="1">
    <source>
        <dbReference type="EMBL" id="KAK2590043.1"/>
    </source>
</evidence>
<dbReference type="Proteomes" id="UP001251528">
    <property type="component" value="Unassembled WGS sequence"/>
</dbReference>